<organism evidence="1 2">
    <name type="scientific">Linnemannia gamsii</name>
    <dbReference type="NCBI Taxonomy" id="64522"/>
    <lineage>
        <taxon>Eukaryota</taxon>
        <taxon>Fungi</taxon>
        <taxon>Fungi incertae sedis</taxon>
        <taxon>Mucoromycota</taxon>
        <taxon>Mortierellomycotina</taxon>
        <taxon>Mortierellomycetes</taxon>
        <taxon>Mortierellales</taxon>
        <taxon>Mortierellaceae</taxon>
        <taxon>Linnemannia</taxon>
    </lineage>
</organism>
<reference evidence="1 2" key="1">
    <citation type="journal article" date="2020" name="Fungal Divers.">
        <title>Resolving the Mortierellaceae phylogeny through synthesis of multi-gene phylogenetics and phylogenomics.</title>
        <authorList>
            <person name="Vandepol N."/>
            <person name="Liber J."/>
            <person name="Desiro A."/>
            <person name="Na H."/>
            <person name="Kennedy M."/>
            <person name="Barry K."/>
            <person name="Grigoriev I.V."/>
            <person name="Miller A.N."/>
            <person name="O'Donnell K."/>
            <person name="Stajich J.E."/>
            <person name="Bonito G."/>
        </authorList>
    </citation>
    <scope>NUCLEOTIDE SEQUENCE [LARGE SCALE GENOMIC DNA]</scope>
    <source>
        <strain evidence="1 2">AD045</strain>
    </source>
</reference>
<gene>
    <name evidence="1" type="ORF">BGZ96_010873</name>
</gene>
<keyword evidence="2" id="KW-1185">Reference proteome</keyword>
<dbReference type="EMBL" id="JAAAIM010000732">
    <property type="protein sequence ID" value="KAG0284783.1"/>
    <property type="molecule type" value="Genomic_DNA"/>
</dbReference>
<evidence type="ECO:0000313" key="2">
    <source>
        <dbReference type="Proteomes" id="UP001194696"/>
    </source>
</evidence>
<protein>
    <submittedName>
        <fullName evidence="1">Uncharacterized protein</fullName>
    </submittedName>
</protein>
<proteinExistence type="predicted"/>
<dbReference type="Proteomes" id="UP001194696">
    <property type="component" value="Unassembled WGS sequence"/>
</dbReference>
<accession>A0ABQ7JTL9</accession>
<sequence length="283" mass="32068">MAGVYFGYIGRSLGSELDWPRQDSNSYSNPKNRKLVGKSNPACTVRDSSGRLVQLSLKYSWPNGQTVDDNEVDSWELKASRRALRNLKTLLAGQPMLDLLKNQIEEADAYFKDIIAKSNGQYRESRIDLQAKGITLTQFMEWWKVWMGDLQAPDIKQKVFLDTMVPAHPEHYALPPYGSGIVETIGEHVARVSIHPCANPPDFVKAYGDPTYLHLPATGTLEDGSILFYILQEIRDSDEGCDFRLRLIFPAAAPQVFFDEHAEHLAVEFRSFINTALAWHQKH</sequence>
<evidence type="ECO:0000313" key="1">
    <source>
        <dbReference type="EMBL" id="KAG0284783.1"/>
    </source>
</evidence>
<name>A0ABQ7JTL9_9FUNG</name>
<comment type="caution">
    <text evidence="1">The sequence shown here is derived from an EMBL/GenBank/DDBJ whole genome shotgun (WGS) entry which is preliminary data.</text>
</comment>